<dbReference type="AlphaFoldDB" id="J9EYN3"/>
<accession>J9EYN3</accession>
<feature type="signal peptide" evidence="1">
    <location>
        <begin position="1"/>
        <end position="19"/>
    </location>
</feature>
<proteinExistence type="predicted"/>
<evidence type="ECO:0000313" key="2">
    <source>
        <dbReference type="EMBL" id="EJW87711.1"/>
    </source>
</evidence>
<dbReference type="Proteomes" id="UP000004810">
    <property type="component" value="Unassembled WGS sequence"/>
</dbReference>
<reference evidence="3" key="1">
    <citation type="submission" date="2012-08" db="EMBL/GenBank/DDBJ databases">
        <title>The Genome Sequence of Wuchereria bancrofti.</title>
        <authorList>
            <person name="Nutman T.B."/>
            <person name="Fink D.L."/>
            <person name="Russ C."/>
            <person name="Young S."/>
            <person name="Zeng Q."/>
            <person name="Koehrsen M."/>
            <person name="Alvarado L."/>
            <person name="Berlin A."/>
            <person name="Chapman S.B."/>
            <person name="Chen Z."/>
            <person name="Freedman E."/>
            <person name="Gellesch M."/>
            <person name="Goldberg J."/>
            <person name="Griggs A."/>
            <person name="Gujja S."/>
            <person name="Heilman E.R."/>
            <person name="Heiman D."/>
            <person name="Hepburn T."/>
            <person name="Howarth C."/>
            <person name="Jen D."/>
            <person name="Larson L."/>
            <person name="Lewis B."/>
            <person name="Mehta T."/>
            <person name="Park D."/>
            <person name="Pearson M."/>
            <person name="Roberts A."/>
            <person name="Saif S."/>
            <person name="Shea T."/>
            <person name="Shenoy N."/>
            <person name="Sisk P."/>
            <person name="Stolte C."/>
            <person name="Sykes S."/>
            <person name="Walk T."/>
            <person name="White J."/>
            <person name="Yandava C."/>
            <person name="Haas B."/>
            <person name="Henn M.R."/>
            <person name="Nusbaum C."/>
            <person name="Birren B."/>
        </authorList>
    </citation>
    <scope>NUCLEOTIDE SEQUENCE [LARGE SCALE GENOMIC DNA]</scope>
    <source>
        <strain evidence="3">NA</strain>
    </source>
</reference>
<sequence>MQQLSIQMYLVVFVKLCYSTYKAVTVNGRDVEKVAGHPEIKPEYVGRSTSNRQHYIHADNHAFHCDNDLTFFSLQQGNHFAQAALCNYRGFVLGTAYVFPLRFSLPYFRFFVLTSTLPRVLLCESSIITK</sequence>
<dbReference type="EMBL" id="ADBV01000311">
    <property type="protein sequence ID" value="EJW87711.1"/>
    <property type="molecule type" value="Genomic_DNA"/>
</dbReference>
<feature type="chain" id="PRO_5003823547" evidence="1">
    <location>
        <begin position="20"/>
        <end position="130"/>
    </location>
</feature>
<organism evidence="2 3">
    <name type="scientific">Wuchereria bancrofti</name>
    <dbReference type="NCBI Taxonomy" id="6293"/>
    <lineage>
        <taxon>Eukaryota</taxon>
        <taxon>Metazoa</taxon>
        <taxon>Ecdysozoa</taxon>
        <taxon>Nematoda</taxon>
        <taxon>Chromadorea</taxon>
        <taxon>Rhabditida</taxon>
        <taxon>Spirurina</taxon>
        <taxon>Spiruromorpha</taxon>
        <taxon>Filarioidea</taxon>
        <taxon>Onchocercidae</taxon>
        <taxon>Wuchereria</taxon>
    </lineage>
</organism>
<protein>
    <submittedName>
        <fullName evidence="2">Uncharacterized protein</fullName>
    </submittedName>
</protein>
<evidence type="ECO:0000256" key="1">
    <source>
        <dbReference type="SAM" id="SignalP"/>
    </source>
</evidence>
<keyword evidence="1" id="KW-0732">Signal</keyword>
<gene>
    <name evidence="2" type="ORF">WUBG_01381</name>
</gene>
<comment type="caution">
    <text evidence="2">The sequence shown here is derived from an EMBL/GenBank/DDBJ whole genome shotgun (WGS) entry which is preliminary data.</text>
</comment>
<name>J9EYN3_WUCBA</name>
<evidence type="ECO:0000313" key="3">
    <source>
        <dbReference type="Proteomes" id="UP000004810"/>
    </source>
</evidence>